<dbReference type="Pfam" id="PF10067">
    <property type="entry name" value="DUF2306"/>
    <property type="match status" value="1"/>
</dbReference>
<feature type="transmembrane region" description="Helical" evidence="1">
    <location>
        <begin position="183"/>
        <end position="200"/>
    </location>
</feature>
<feature type="transmembrane region" description="Helical" evidence="1">
    <location>
        <begin position="87"/>
        <end position="106"/>
    </location>
</feature>
<dbReference type="AlphaFoldDB" id="A0A1I3ERN4"/>
<dbReference type="STRING" id="1005945.SAMN05216561_10428"/>
<dbReference type="InterPro" id="IPR018750">
    <property type="entry name" value="DUF2306_membrane"/>
</dbReference>
<evidence type="ECO:0000256" key="1">
    <source>
        <dbReference type="SAM" id="Phobius"/>
    </source>
</evidence>
<dbReference type="OrthoDB" id="4698148at2"/>
<feature type="transmembrane region" description="Helical" evidence="1">
    <location>
        <begin position="154"/>
        <end position="177"/>
    </location>
</feature>
<feature type="transmembrane region" description="Helical" evidence="1">
    <location>
        <begin position="118"/>
        <end position="138"/>
    </location>
</feature>
<proteinExistence type="predicted"/>
<sequence length="221" mass="23848">MTRRTGRWVPVGLVALAAIPVLAGTARLVEIRGGPELIPTDARFAASPAPVVVHVAAAIGYALLGAFQFSAGIRRRHPGWHRRTGRLLVVLGLAVALSALWMTLIFPRKEGTGDLLHVFRLLFGSGMALSIILGLAAIRRRDIDRHRTWMTRAYALALGAGTQALTVGFGEALFGAGVVRTDLMMGAGWAINLAVAEWFIRRPSTRRTRSTRTRAALAGLR</sequence>
<name>A0A1I3ERN4_9ACTN</name>
<dbReference type="Proteomes" id="UP000198649">
    <property type="component" value="Unassembled WGS sequence"/>
</dbReference>
<feature type="transmembrane region" description="Helical" evidence="1">
    <location>
        <begin position="47"/>
        <end position="67"/>
    </location>
</feature>
<protein>
    <submittedName>
        <fullName evidence="2">Uncharacterized membrane protein</fullName>
    </submittedName>
</protein>
<organism evidence="2 3">
    <name type="scientific">Nocardioides psychrotolerans</name>
    <dbReference type="NCBI Taxonomy" id="1005945"/>
    <lineage>
        <taxon>Bacteria</taxon>
        <taxon>Bacillati</taxon>
        <taxon>Actinomycetota</taxon>
        <taxon>Actinomycetes</taxon>
        <taxon>Propionibacteriales</taxon>
        <taxon>Nocardioidaceae</taxon>
        <taxon>Nocardioides</taxon>
    </lineage>
</organism>
<evidence type="ECO:0000313" key="3">
    <source>
        <dbReference type="Proteomes" id="UP000198649"/>
    </source>
</evidence>
<reference evidence="2 3" key="1">
    <citation type="submission" date="2016-10" db="EMBL/GenBank/DDBJ databases">
        <authorList>
            <person name="de Groot N.N."/>
        </authorList>
    </citation>
    <scope>NUCLEOTIDE SEQUENCE [LARGE SCALE GENOMIC DNA]</scope>
    <source>
        <strain evidence="2 3">CGMCC 1.11156</strain>
    </source>
</reference>
<keyword evidence="1" id="KW-0812">Transmembrane</keyword>
<dbReference type="EMBL" id="FOQG01000004">
    <property type="protein sequence ID" value="SFI01608.1"/>
    <property type="molecule type" value="Genomic_DNA"/>
</dbReference>
<evidence type="ECO:0000313" key="2">
    <source>
        <dbReference type="EMBL" id="SFI01608.1"/>
    </source>
</evidence>
<keyword evidence="3" id="KW-1185">Reference proteome</keyword>
<keyword evidence="1" id="KW-1133">Transmembrane helix</keyword>
<dbReference type="RefSeq" id="WP_091111308.1">
    <property type="nucleotide sequence ID" value="NZ_BKAF01000019.1"/>
</dbReference>
<gene>
    <name evidence="2" type="ORF">SAMN05216561_10428</name>
</gene>
<accession>A0A1I3ERN4</accession>
<keyword evidence="1" id="KW-0472">Membrane</keyword>